<evidence type="ECO:0000256" key="3">
    <source>
        <dbReference type="PIRSR" id="PIRSR036894-1"/>
    </source>
</evidence>
<dbReference type="Proteomes" id="UP000253606">
    <property type="component" value="Chromosome"/>
</dbReference>
<dbReference type="Gene3D" id="2.60.120.10">
    <property type="entry name" value="Jelly Rolls"/>
    <property type="match status" value="1"/>
</dbReference>
<keyword evidence="1 3" id="KW-0479">Metal-binding</keyword>
<feature type="active site" evidence="4">
    <location>
        <position position="140"/>
    </location>
</feature>
<dbReference type="InterPro" id="IPR046457">
    <property type="entry name" value="PMI_typeI_cat"/>
</dbReference>
<dbReference type="InterPro" id="IPR011051">
    <property type="entry name" value="RmlC_Cupin_sf"/>
</dbReference>
<gene>
    <name evidence="6" type="ORF">ACPOL_6033</name>
</gene>
<accession>A0A2Z5G900</accession>
<dbReference type="Pfam" id="PF20511">
    <property type="entry name" value="PMI_typeI_cat"/>
    <property type="match status" value="1"/>
</dbReference>
<dbReference type="EMBL" id="CP030840">
    <property type="protein sequence ID" value="AXC15277.1"/>
    <property type="molecule type" value="Genomic_DNA"/>
</dbReference>
<proteinExistence type="predicted"/>
<evidence type="ECO:0000313" key="6">
    <source>
        <dbReference type="EMBL" id="AXC15277.1"/>
    </source>
</evidence>
<evidence type="ECO:0000259" key="5">
    <source>
        <dbReference type="Pfam" id="PF20511"/>
    </source>
</evidence>
<organism evidence="6 7">
    <name type="scientific">Acidisarcina polymorpha</name>
    <dbReference type="NCBI Taxonomy" id="2211140"/>
    <lineage>
        <taxon>Bacteria</taxon>
        <taxon>Pseudomonadati</taxon>
        <taxon>Acidobacteriota</taxon>
        <taxon>Terriglobia</taxon>
        <taxon>Terriglobales</taxon>
        <taxon>Acidobacteriaceae</taxon>
        <taxon>Acidisarcina</taxon>
    </lineage>
</organism>
<feature type="binding site" evidence="3">
    <location>
        <position position="120"/>
    </location>
    <ligand>
        <name>Zn(2+)</name>
        <dbReference type="ChEBI" id="CHEBI:29105"/>
    </ligand>
</feature>
<dbReference type="PANTHER" id="PTHR42742:SF3">
    <property type="entry name" value="FRUCTOKINASE"/>
    <property type="match status" value="1"/>
</dbReference>
<name>A0A2Z5G900_9BACT</name>
<keyword evidence="6" id="KW-0413">Isomerase</keyword>
<evidence type="ECO:0000256" key="1">
    <source>
        <dbReference type="ARBA" id="ARBA00022723"/>
    </source>
</evidence>
<dbReference type="InterPro" id="IPR014628">
    <property type="entry name" value="Man6P_isomerase_Firm_short"/>
</dbReference>
<dbReference type="InterPro" id="IPR014710">
    <property type="entry name" value="RmlC-like_jellyroll"/>
</dbReference>
<dbReference type="AlphaFoldDB" id="A0A2Z5G900"/>
<dbReference type="GO" id="GO:0008270">
    <property type="term" value="F:zinc ion binding"/>
    <property type="evidence" value="ECO:0007669"/>
    <property type="project" value="InterPro"/>
</dbReference>
<dbReference type="CDD" id="cd07010">
    <property type="entry name" value="cupin_PMI_type_I_N_bac"/>
    <property type="match status" value="1"/>
</dbReference>
<dbReference type="GO" id="GO:0005975">
    <property type="term" value="P:carbohydrate metabolic process"/>
    <property type="evidence" value="ECO:0007669"/>
    <property type="project" value="InterPro"/>
</dbReference>
<dbReference type="SUPFAM" id="SSF51182">
    <property type="entry name" value="RmlC-like cupins"/>
    <property type="match status" value="1"/>
</dbReference>
<comment type="cofactor">
    <cofactor evidence="3">
        <name>Zn(2+)</name>
        <dbReference type="ChEBI" id="CHEBI:29105"/>
    </cofactor>
    <text evidence="3">Binds 1 zinc ion per subunit.</text>
</comment>
<keyword evidence="7" id="KW-1185">Reference proteome</keyword>
<protein>
    <submittedName>
        <fullName evidence="6">Mannose-6-phosphate isomerase</fullName>
    </submittedName>
</protein>
<evidence type="ECO:0000256" key="2">
    <source>
        <dbReference type="ARBA" id="ARBA00022833"/>
    </source>
</evidence>
<dbReference type="PIRSF" id="PIRSF036894">
    <property type="entry name" value="PMI_Firm_short"/>
    <property type="match status" value="1"/>
</dbReference>
<dbReference type="PANTHER" id="PTHR42742">
    <property type="entry name" value="TRANSCRIPTIONAL REPRESSOR MPRA"/>
    <property type="match status" value="1"/>
</dbReference>
<feature type="binding site" evidence="3">
    <location>
        <position position="45"/>
    </location>
    <ligand>
        <name>Zn(2+)</name>
        <dbReference type="ChEBI" id="CHEBI:29105"/>
    </ligand>
</feature>
<evidence type="ECO:0000256" key="4">
    <source>
        <dbReference type="PIRSR" id="PIRSR036894-2"/>
    </source>
</evidence>
<reference evidence="6 7" key="1">
    <citation type="journal article" date="2018" name="Front. Microbiol.">
        <title>Hydrolytic Capabilities as a Key to Environmental Success: Chitinolytic and Cellulolytic Acidobacteria From Acidic Sub-arctic Soils and Boreal Peatlands.</title>
        <authorList>
            <person name="Belova S.E."/>
            <person name="Ravin N.V."/>
            <person name="Pankratov T.A."/>
            <person name="Rakitin A.L."/>
            <person name="Ivanova A.A."/>
            <person name="Beletsky A.V."/>
            <person name="Mardanov A.V."/>
            <person name="Sinninghe Damste J.S."/>
            <person name="Dedysh S.N."/>
        </authorList>
    </citation>
    <scope>NUCLEOTIDE SEQUENCE [LARGE SCALE GENOMIC DNA]</scope>
    <source>
        <strain evidence="6 7">SBC82</strain>
    </source>
</reference>
<sequence length="270" mass="29594">MSGKPLSEIVSDYGPAVLGEQFATGAFPLLVKVLFPKEKLSVQVHPDDDMAQKYGDPRGKTECWYALDAQPGAQVALGIKPGVPPEKVRSAIEDSTLEDLLEWLPVVKQDMIFVDAGTVHAIGPGVVLLETQQNSDLTYRMYDYGRPRELHLDRSMEAMNLLTGAGKIKPVNENGHVKLIDKPYFRLDRFALDAAGSIPKVADFESPFRDRVQIFFVADGAANLKVAGAEPISLNRCQIAIVPANASGWSLEPRDRAEIIRIVPQLGDES</sequence>
<feature type="domain" description="Phosphomannose isomerase type I catalytic" evidence="5">
    <location>
        <begin position="16"/>
        <end position="54"/>
    </location>
</feature>
<evidence type="ECO:0000313" key="7">
    <source>
        <dbReference type="Proteomes" id="UP000253606"/>
    </source>
</evidence>
<dbReference type="KEGG" id="abas:ACPOL_6033"/>
<keyword evidence="2 3" id="KW-0862">Zinc</keyword>
<feature type="binding site" evidence="3">
    <location>
        <position position="62"/>
    </location>
    <ligand>
        <name>Zn(2+)</name>
        <dbReference type="ChEBI" id="CHEBI:29105"/>
    </ligand>
</feature>
<dbReference type="GO" id="GO:0004476">
    <property type="term" value="F:mannose-6-phosphate isomerase activity"/>
    <property type="evidence" value="ECO:0007669"/>
    <property type="project" value="InterPro"/>
</dbReference>
<dbReference type="InterPro" id="IPR051804">
    <property type="entry name" value="Carb_Metab_Reg_Kinase/Isom"/>
</dbReference>